<dbReference type="SMART" id="SM00347">
    <property type="entry name" value="HTH_MARR"/>
    <property type="match status" value="1"/>
</dbReference>
<evidence type="ECO:0000256" key="1">
    <source>
        <dbReference type="ARBA" id="ARBA00023125"/>
    </source>
</evidence>
<name>A0ABX4EAJ6_9BACI</name>
<evidence type="ECO:0000313" key="4">
    <source>
        <dbReference type="Proteomes" id="UP000215545"/>
    </source>
</evidence>
<dbReference type="Gene3D" id="1.10.10.10">
    <property type="entry name" value="Winged helix-like DNA-binding domain superfamily/Winged helix DNA-binding domain"/>
    <property type="match status" value="1"/>
</dbReference>
<evidence type="ECO:0000313" key="3">
    <source>
        <dbReference type="EMBL" id="OXS75772.1"/>
    </source>
</evidence>
<evidence type="ECO:0000259" key="2">
    <source>
        <dbReference type="PROSITE" id="PS50995"/>
    </source>
</evidence>
<dbReference type="Pfam" id="PF12802">
    <property type="entry name" value="MarR_2"/>
    <property type="match status" value="1"/>
</dbReference>
<dbReference type="Proteomes" id="UP000215545">
    <property type="component" value="Unassembled WGS sequence"/>
</dbReference>
<reference evidence="4" key="1">
    <citation type="submission" date="2017-03" db="EMBL/GenBank/DDBJ databases">
        <title>Bacillus sp. V-88(T) DSM27956, whole genome shotgun sequencing project.</title>
        <authorList>
            <person name="Dastager S.G."/>
            <person name="Neurgaonkar P.S."/>
            <person name="Dharne M.S."/>
        </authorList>
    </citation>
    <scope>NUCLEOTIDE SEQUENCE [LARGE SCALE GENOMIC DNA]</scope>
    <source>
        <strain evidence="4">DSM 25145</strain>
    </source>
</reference>
<proteinExistence type="predicted"/>
<gene>
    <name evidence="3" type="ORF">B1B05_14675</name>
</gene>
<dbReference type="InterPro" id="IPR039422">
    <property type="entry name" value="MarR/SlyA-like"/>
</dbReference>
<sequence>MEENRCSEIGDRVEENEQNAPLLKGWLGLTAIQAAVTRDLERALQEQHQLSLNECYVLLFLSEAPEKKLKLFQLQEMVGLSQSALSRLVNRLEEKNCRVVRRHSCVEDRRAIYASLTDEGEAKLEQVLKTFCQALDTAFSDSATEKALDRAVKQLKKP</sequence>
<feature type="domain" description="HTH marR-type" evidence="2">
    <location>
        <begin position="19"/>
        <end position="157"/>
    </location>
</feature>
<dbReference type="SUPFAM" id="SSF46785">
    <property type="entry name" value="Winged helix' DNA-binding domain"/>
    <property type="match status" value="1"/>
</dbReference>
<dbReference type="EMBL" id="MWSK01000007">
    <property type="protein sequence ID" value="OXS75772.1"/>
    <property type="molecule type" value="Genomic_DNA"/>
</dbReference>
<organism evidence="3 4">
    <name type="scientific">Domibacillus enclensis</name>
    <dbReference type="NCBI Taxonomy" id="1017273"/>
    <lineage>
        <taxon>Bacteria</taxon>
        <taxon>Bacillati</taxon>
        <taxon>Bacillota</taxon>
        <taxon>Bacilli</taxon>
        <taxon>Bacillales</taxon>
        <taxon>Bacillaceae</taxon>
        <taxon>Domibacillus</taxon>
    </lineage>
</organism>
<accession>A0ABX4EAJ6</accession>
<protein>
    <recommendedName>
        <fullName evidence="2">HTH marR-type domain-containing protein</fullName>
    </recommendedName>
</protein>
<dbReference type="InterPro" id="IPR036388">
    <property type="entry name" value="WH-like_DNA-bd_sf"/>
</dbReference>
<comment type="caution">
    <text evidence="3">The sequence shown here is derived from an EMBL/GenBank/DDBJ whole genome shotgun (WGS) entry which is preliminary data.</text>
</comment>
<dbReference type="InterPro" id="IPR000835">
    <property type="entry name" value="HTH_MarR-typ"/>
</dbReference>
<dbReference type="PANTHER" id="PTHR33164:SF57">
    <property type="entry name" value="MARR-FAMILY TRANSCRIPTIONAL REGULATOR"/>
    <property type="match status" value="1"/>
</dbReference>
<dbReference type="PROSITE" id="PS50995">
    <property type="entry name" value="HTH_MARR_2"/>
    <property type="match status" value="1"/>
</dbReference>
<keyword evidence="1" id="KW-0238">DNA-binding</keyword>
<dbReference type="InterPro" id="IPR036390">
    <property type="entry name" value="WH_DNA-bd_sf"/>
</dbReference>
<dbReference type="PANTHER" id="PTHR33164">
    <property type="entry name" value="TRANSCRIPTIONAL REGULATOR, MARR FAMILY"/>
    <property type="match status" value="1"/>
</dbReference>
<keyword evidence="4" id="KW-1185">Reference proteome</keyword>